<reference evidence="1 2" key="1">
    <citation type="submission" date="2024-11" db="EMBL/GenBank/DDBJ databases">
        <title>A near-complete genome assembly of Cinchona calisaya.</title>
        <authorList>
            <person name="Lian D.C."/>
            <person name="Zhao X.W."/>
            <person name="Wei L."/>
        </authorList>
    </citation>
    <scope>NUCLEOTIDE SEQUENCE [LARGE SCALE GENOMIC DNA]</scope>
    <source>
        <tissue evidence="1">Nenye</tissue>
    </source>
</reference>
<proteinExistence type="predicted"/>
<comment type="caution">
    <text evidence="1">The sequence shown here is derived from an EMBL/GenBank/DDBJ whole genome shotgun (WGS) entry which is preliminary data.</text>
</comment>
<organism evidence="1 2">
    <name type="scientific">Cinchona calisaya</name>
    <dbReference type="NCBI Taxonomy" id="153742"/>
    <lineage>
        <taxon>Eukaryota</taxon>
        <taxon>Viridiplantae</taxon>
        <taxon>Streptophyta</taxon>
        <taxon>Embryophyta</taxon>
        <taxon>Tracheophyta</taxon>
        <taxon>Spermatophyta</taxon>
        <taxon>Magnoliopsida</taxon>
        <taxon>eudicotyledons</taxon>
        <taxon>Gunneridae</taxon>
        <taxon>Pentapetalae</taxon>
        <taxon>asterids</taxon>
        <taxon>lamiids</taxon>
        <taxon>Gentianales</taxon>
        <taxon>Rubiaceae</taxon>
        <taxon>Cinchonoideae</taxon>
        <taxon>Cinchoneae</taxon>
        <taxon>Cinchona</taxon>
    </lineage>
</organism>
<evidence type="ECO:0000313" key="2">
    <source>
        <dbReference type="Proteomes" id="UP001630127"/>
    </source>
</evidence>
<gene>
    <name evidence="1" type="ORF">ACH5RR_029947</name>
</gene>
<accession>A0ABD2YT48</accession>
<sequence>MSWEVPSMEEEAPGIYGLHFGDLGGQEVEGVCLIFVLFFPLVIEFIRIDPNFCGGRVHLLLLRERGKMNVCVCGVVPTLFNVTSLVCCEEKYWLAKLERSN</sequence>
<dbReference type="AlphaFoldDB" id="A0ABD2YT48"/>
<evidence type="ECO:0000313" key="1">
    <source>
        <dbReference type="EMBL" id="KAL3510546.1"/>
    </source>
</evidence>
<dbReference type="EMBL" id="JBJUIK010000012">
    <property type="protein sequence ID" value="KAL3510546.1"/>
    <property type="molecule type" value="Genomic_DNA"/>
</dbReference>
<keyword evidence="2" id="KW-1185">Reference proteome</keyword>
<protein>
    <submittedName>
        <fullName evidence="1">Uncharacterized protein</fullName>
    </submittedName>
</protein>
<dbReference type="Proteomes" id="UP001630127">
    <property type="component" value="Unassembled WGS sequence"/>
</dbReference>
<name>A0ABD2YT48_9GENT</name>